<dbReference type="STRING" id="51511.ENSCSAVP00000016874"/>
<dbReference type="eggNOG" id="KOG2101">
    <property type="taxonomic scope" value="Eukaryota"/>
</dbReference>
<proteinExistence type="predicted"/>
<dbReference type="GO" id="GO:0035091">
    <property type="term" value="F:phosphatidylinositol binding"/>
    <property type="evidence" value="ECO:0007669"/>
    <property type="project" value="InterPro"/>
</dbReference>
<dbReference type="PANTHER" id="PTHR22775:SF3">
    <property type="entry name" value="SORTING NEXIN-13"/>
    <property type="match status" value="1"/>
</dbReference>
<sequence length="448" mass="51776">MQKDESFFPAFKASSFYMRLLAELDLLRESSLTSSDTNGSVSGSSLDEMATSENDEVNKLSAVITQTGICKEHGKTYAMFAVTVTRHWGNERLETWDTFRRFREFYDLHLRLKEYGSNLGNIRFPGKTFFKDLKEDFLDRRKAELNQYLNSVLSIDHPTKAMECLHTFLDAKAYQKNTRTFASKMDMIMRESAQSVANFVSQAPDNFIGGIQRASDKVSDGIQKFSDKLPGSKLPEDHPIEYSIENNIPLRILLLLMDEVFNLKQQNQWLRRQSVAALQQVVTAVFGDKWNRKIVGYVDNAVSAPQVSEYIRKFQESFWPGGILAEATTPRDEATTMRTRVLAKTKLHGVIPDELRPVMGNETSRHGMARLFELLQQKPLNTRFCYVLLEGFLYRVFPENRFQELFQKFHSASPKMRSHKRALMTRGVDQWKHRTHDGKMRLMRSFES</sequence>
<reference evidence="2" key="3">
    <citation type="submission" date="2025-09" db="UniProtKB">
        <authorList>
            <consortium name="Ensembl"/>
        </authorList>
    </citation>
    <scope>IDENTIFICATION</scope>
</reference>
<feature type="domain" description="PX" evidence="1">
    <location>
        <begin position="58"/>
        <end position="175"/>
    </location>
</feature>
<dbReference type="InParanoid" id="H2ZH08"/>
<dbReference type="HOGENOM" id="CLU_005899_0_1_1"/>
<dbReference type="AlphaFoldDB" id="H2ZH08"/>
<reference evidence="3" key="1">
    <citation type="submission" date="2003-08" db="EMBL/GenBank/DDBJ databases">
        <authorList>
            <person name="Birren B."/>
            <person name="Nusbaum C."/>
            <person name="Abebe A."/>
            <person name="Abouelleil A."/>
            <person name="Adekoya E."/>
            <person name="Ait-zahra M."/>
            <person name="Allen N."/>
            <person name="Allen T."/>
            <person name="An P."/>
            <person name="Anderson M."/>
            <person name="Anderson S."/>
            <person name="Arachchi H."/>
            <person name="Armbruster J."/>
            <person name="Bachantsang P."/>
            <person name="Baldwin J."/>
            <person name="Barry A."/>
            <person name="Bayul T."/>
            <person name="Blitshsteyn B."/>
            <person name="Bloom T."/>
            <person name="Blye J."/>
            <person name="Boguslavskiy L."/>
            <person name="Borowsky M."/>
            <person name="Boukhgalter B."/>
            <person name="Brunache A."/>
            <person name="Butler J."/>
            <person name="Calixte N."/>
            <person name="Calvo S."/>
            <person name="Camarata J."/>
            <person name="Campo K."/>
            <person name="Chang J."/>
            <person name="Cheshatsang Y."/>
            <person name="Citroen M."/>
            <person name="Collymore A."/>
            <person name="Considine T."/>
            <person name="Cook A."/>
            <person name="Cooke P."/>
            <person name="Corum B."/>
            <person name="Cuomo C."/>
            <person name="David R."/>
            <person name="Dawoe T."/>
            <person name="Degray S."/>
            <person name="Dodge S."/>
            <person name="Dooley K."/>
            <person name="Dorje P."/>
            <person name="Dorjee K."/>
            <person name="Dorris L."/>
            <person name="Duffey N."/>
            <person name="Dupes A."/>
            <person name="Elkins T."/>
            <person name="Engels R."/>
            <person name="Erickson J."/>
            <person name="Farina A."/>
            <person name="Faro S."/>
            <person name="Ferreira P."/>
            <person name="Fischer H."/>
            <person name="Fitzgerald M."/>
            <person name="Foley K."/>
            <person name="Gage D."/>
            <person name="Galagan J."/>
            <person name="Gearin G."/>
            <person name="Gnerre S."/>
            <person name="Gnirke A."/>
            <person name="Goyette A."/>
            <person name="Graham J."/>
            <person name="Grandbois E."/>
            <person name="Gyaltsen K."/>
            <person name="Hafez N."/>
            <person name="Hagopian D."/>
            <person name="Hagos B."/>
            <person name="Hall J."/>
            <person name="Hatcher B."/>
            <person name="Heller A."/>
            <person name="Higgins H."/>
            <person name="Honan T."/>
            <person name="Horn A."/>
            <person name="Houde N."/>
            <person name="Hughes L."/>
            <person name="Hulme W."/>
            <person name="Husby E."/>
            <person name="Iliev I."/>
            <person name="Jaffe D."/>
            <person name="Jones C."/>
            <person name="Kamal M."/>
            <person name="Kamat A."/>
            <person name="Kamvysselis M."/>
            <person name="Karlsson E."/>
            <person name="Kells C."/>
            <person name="Kieu A."/>
            <person name="Kisner P."/>
            <person name="Kodira C."/>
            <person name="Kulbokas E."/>
            <person name="Labutti K."/>
            <person name="Lama D."/>
            <person name="Landers T."/>
            <person name="Leger J."/>
            <person name="Levine S."/>
            <person name="Lewis D."/>
            <person name="Lewis T."/>
            <person name="Lindblad-toh K."/>
            <person name="Liu X."/>
            <person name="Lokyitsang T."/>
            <person name="Lokyitsang Y."/>
            <person name="Lucien O."/>
            <person name="Lui A."/>
            <person name="Ma L.J."/>
            <person name="Mabbitt R."/>
            <person name="Macdonald J."/>
            <person name="Maclean C."/>
            <person name="Major J."/>
            <person name="Manning J."/>
            <person name="Marabella R."/>
            <person name="Maru K."/>
            <person name="Matthews C."/>
            <person name="Mauceli E."/>
            <person name="Mccarthy M."/>
            <person name="Mcdonough S."/>
            <person name="Mcghee T."/>
            <person name="Meldrim J."/>
            <person name="Meneus L."/>
            <person name="Mesirov J."/>
            <person name="Mihalev A."/>
            <person name="Mihova T."/>
            <person name="Mikkelsen T."/>
            <person name="Mlenga V."/>
            <person name="Moru K."/>
            <person name="Mozes J."/>
            <person name="Mulrain L."/>
            <person name="Munson G."/>
            <person name="Naylor J."/>
            <person name="Newes C."/>
            <person name="Nguyen C."/>
            <person name="Nguyen N."/>
            <person name="Nguyen T."/>
            <person name="Nicol R."/>
            <person name="Nielsen C."/>
            <person name="Nizzari M."/>
            <person name="Norbu C."/>
            <person name="Norbu N."/>
            <person name="O'donnell P."/>
            <person name="Okoawo O."/>
            <person name="O'leary S."/>
            <person name="Omotosho B."/>
            <person name="O'neill K."/>
            <person name="Osman S."/>
            <person name="Parker S."/>
            <person name="Perrin D."/>
            <person name="Phunkhang P."/>
            <person name="Piqani B."/>
            <person name="Purcell S."/>
            <person name="Rachupka T."/>
            <person name="Ramasamy U."/>
            <person name="Rameau R."/>
            <person name="Ray V."/>
            <person name="Raymond C."/>
            <person name="Retta R."/>
            <person name="Richardson S."/>
            <person name="Rise C."/>
            <person name="Rodriguez J."/>
            <person name="Rogers J."/>
            <person name="Rogov P."/>
            <person name="Rutman M."/>
            <person name="Schupbach R."/>
            <person name="Seaman C."/>
            <person name="Settipalli S."/>
            <person name="Sharpe T."/>
            <person name="Sheridan J."/>
            <person name="Sherpa N."/>
            <person name="Shi J."/>
            <person name="Smirnov S."/>
            <person name="Smith C."/>
            <person name="Sougnez C."/>
            <person name="Spencer B."/>
            <person name="Stalker J."/>
            <person name="Stange-thomann N."/>
            <person name="Stavropoulos S."/>
            <person name="Stetson K."/>
            <person name="Stone C."/>
            <person name="Stone S."/>
            <person name="Stubbs M."/>
            <person name="Talamas J."/>
            <person name="Tchuinga P."/>
            <person name="Tenzing P."/>
            <person name="Tesfaye S."/>
            <person name="Theodore J."/>
            <person name="Thoulutsang Y."/>
            <person name="Topham K."/>
            <person name="Towey S."/>
            <person name="Tsamla T."/>
            <person name="Tsomo N."/>
            <person name="Vallee D."/>
            <person name="Vassiliev H."/>
            <person name="Venkataraman V."/>
            <person name="Vinson J."/>
            <person name="Vo A."/>
            <person name="Wade C."/>
            <person name="Wang S."/>
            <person name="Wangchuk T."/>
            <person name="Wangdi T."/>
            <person name="Whittaker C."/>
            <person name="Wilkinson J."/>
            <person name="Wu Y."/>
            <person name="Wyman D."/>
            <person name="Yadav S."/>
            <person name="Yang S."/>
            <person name="Yang X."/>
            <person name="Yeager S."/>
            <person name="Yee E."/>
            <person name="Young G."/>
            <person name="Zainoun J."/>
            <person name="Zembeck L."/>
            <person name="Zimmer A."/>
            <person name="Zody M."/>
            <person name="Lander E."/>
        </authorList>
    </citation>
    <scope>NUCLEOTIDE SEQUENCE [LARGE SCALE GENOMIC DNA]</scope>
</reference>
<dbReference type="FunCoup" id="H2ZH08">
    <property type="interactions" value="137"/>
</dbReference>
<dbReference type="PANTHER" id="PTHR22775">
    <property type="entry name" value="SORTING NEXIN"/>
    <property type="match status" value="1"/>
</dbReference>
<evidence type="ECO:0000259" key="1">
    <source>
        <dbReference type="PROSITE" id="PS50195"/>
    </source>
</evidence>
<dbReference type="GO" id="GO:0005769">
    <property type="term" value="C:early endosome"/>
    <property type="evidence" value="ECO:0007669"/>
    <property type="project" value="TreeGrafter"/>
</dbReference>
<organism evidence="2 3">
    <name type="scientific">Ciona savignyi</name>
    <name type="common">Pacific transparent sea squirt</name>
    <dbReference type="NCBI Taxonomy" id="51511"/>
    <lineage>
        <taxon>Eukaryota</taxon>
        <taxon>Metazoa</taxon>
        <taxon>Chordata</taxon>
        <taxon>Tunicata</taxon>
        <taxon>Ascidiacea</taxon>
        <taxon>Phlebobranchia</taxon>
        <taxon>Cionidae</taxon>
        <taxon>Ciona</taxon>
    </lineage>
</organism>
<dbReference type="InterPro" id="IPR036871">
    <property type="entry name" value="PX_dom_sf"/>
</dbReference>
<keyword evidence="3" id="KW-1185">Reference proteome</keyword>
<dbReference type="Pfam" id="PF00787">
    <property type="entry name" value="PX"/>
    <property type="match status" value="1"/>
</dbReference>
<dbReference type="SMART" id="SM00312">
    <property type="entry name" value="PX"/>
    <property type="match status" value="1"/>
</dbReference>
<dbReference type="Proteomes" id="UP000007875">
    <property type="component" value="Unassembled WGS sequence"/>
</dbReference>
<dbReference type="GeneTree" id="ENSGT00950000182856"/>
<dbReference type="Ensembl" id="ENSCSAVT00000017056.1">
    <property type="protein sequence ID" value="ENSCSAVP00000016874.1"/>
    <property type="gene ID" value="ENSCSAVG00000009922.1"/>
</dbReference>
<evidence type="ECO:0000313" key="3">
    <source>
        <dbReference type="Proteomes" id="UP000007875"/>
    </source>
</evidence>
<dbReference type="Gene3D" id="3.30.1520.10">
    <property type="entry name" value="Phox-like domain"/>
    <property type="match status" value="1"/>
</dbReference>
<dbReference type="SUPFAM" id="SSF64268">
    <property type="entry name" value="PX domain"/>
    <property type="match status" value="1"/>
</dbReference>
<name>H2ZH08_CIOSA</name>
<evidence type="ECO:0000313" key="2">
    <source>
        <dbReference type="Ensembl" id="ENSCSAVP00000016874.1"/>
    </source>
</evidence>
<dbReference type="OMA" id="MIMRESA"/>
<dbReference type="InterPro" id="IPR013937">
    <property type="entry name" value="Sorting_nexin_C"/>
</dbReference>
<accession>H2ZH08</accession>
<reference evidence="2" key="2">
    <citation type="submission" date="2025-08" db="UniProtKB">
        <authorList>
            <consortium name="Ensembl"/>
        </authorList>
    </citation>
    <scope>IDENTIFICATION</scope>
</reference>
<dbReference type="PROSITE" id="PS50195">
    <property type="entry name" value="PX"/>
    <property type="match status" value="1"/>
</dbReference>
<dbReference type="InterPro" id="IPR001683">
    <property type="entry name" value="PX_dom"/>
</dbReference>
<dbReference type="Pfam" id="PF08628">
    <property type="entry name" value="Nexin_C"/>
    <property type="match status" value="1"/>
</dbReference>
<protein>
    <recommendedName>
        <fullName evidence="1">PX domain-containing protein</fullName>
    </recommendedName>
</protein>